<dbReference type="RefSeq" id="WP_154769084.1">
    <property type="nucleotide sequence ID" value="NZ_WLYK01000005.1"/>
</dbReference>
<feature type="signal peptide" evidence="1">
    <location>
        <begin position="1"/>
        <end position="17"/>
    </location>
</feature>
<evidence type="ECO:0008006" key="4">
    <source>
        <dbReference type="Google" id="ProtNLM"/>
    </source>
</evidence>
<feature type="chain" id="PRO_5039335030" description="DUF3558 domain-containing protein" evidence="1">
    <location>
        <begin position="18"/>
        <end position="190"/>
    </location>
</feature>
<dbReference type="Proteomes" id="UP000460221">
    <property type="component" value="Unassembled WGS sequence"/>
</dbReference>
<protein>
    <recommendedName>
        <fullName evidence="4">DUF3558 domain-containing protein</fullName>
    </recommendedName>
</protein>
<evidence type="ECO:0000313" key="3">
    <source>
        <dbReference type="Proteomes" id="UP000460221"/>
    </source>
</evidence>
<dbReference type="EMBL" id="WLYK01000005">
    <property type="protein sequence ID" value="MTD15124.1"/>
    <property type="molecule type" value="Genomic_DNA"/>
</dbReference>
<comment type="caution">
    <text evidence="2">The sequence shown here is derived from an EMBL/GenBank/DDBJ whole genome shotgun (WGS) entry which is preliminary data.</text>
</comment>
<organism evidence="2 3">
    <name type="scientific">Nakamurella alba</name>
    <dbReference type="NCBI Taxonomy" id="2665158"/>
    <lineage>
        <taxon>Bacteria</taxon>
        <taxon>Bacillati</taxon>
        <taxon>Actinomycetota</taxon>
        <taxon>Actinomycetes</taxon>
        <taxon>Nakamurellales</taxon>
        <taxon>Nakamurellaceae</taxon>
        <taxon>Nakamurella</taxon>
    </lineage>
</organism>
<dbReference type="PROSITE" id="PS51257">
    <property type="entry name" value="PROKAR_LIPOPROTEIN"/>
    <property type="match status" value="1"/>
</dbReference>
<evidence type="ECO:0000256" key="1">
    <source>
        <dbReference type="SAM" id="SignalP"/>
    </source>
</evidence>
<accession>A0A7K1FQR5</accession>
<sequence length="190" mass="20149">MRRLLPALLLVATALLAGCTTEGSATRAAAVERELDETASACIYLPDTVVTRALPNVGFGVTPPGQPTECGYFGEDRLLTLFITFDATPDGVSRADYSAEQFGTIDEWEQLGKTRPEQTPVDGIGNPAVMWNDPGSEGAGSGVLVVEWFHASASVKLVYPYPTTETSGSPDVEPSVLVGLAQQVRQSMLS</sequence>
<proteinExistence type="predicted"/>
<evidence type="ECO:0000313" key="2">
    <source>
        <dbReference type="EMBL" id="MTD15124.1"/>
    </source>
</evidence>
<gene>
    <name evidence="2" type="ORF">GIS00_14365</name>
</gene>
<reference evidence="2 3" key="1">
    <citation type="submission" date="2019-11" db="EMBL/GenBank/DDBJ databases">
        <authorList>
            <person name="Jiang L.-Q."/>
        </authorList>
    </citation>
    <scope>NUCLEOTIDE SEQUENCE [LARGE SCALE GENOMIC DNA]</scope>
    <source>
        <strain evidence="2 3">YIM 132087</strain>
    </source>
</reference>
<dbReference type="AlphaFoldDB" id="A0A7K1FQR5"/>
<keyword evidence="1" id="KW-0732">Signal</keyword>
<name>A0A7K1FQR5_9ACTN</name>
<keyword evidence="3" id="KW-1185">Reference proteome</keyword>